<dbReference type="Pfam" id="PF00903">
    <property type="entry name" value="Glyoxalase"/>
    <property type="match status" value="1"/>
</dbReference>
<dbReference type="SUPFAM" id="SSF54593">
    <property type="entry name" value="Glyoxalase/Bleomycin resistance protein/Dihydroxybiphenyl dioxygenase"/>
    <property type="match status" value="1"/>
</dbReference>
<evidence type="ECO:0000259" key="2">
    <source>
        <dbReference type="PROSITE" id="PS51819"/>
    </source>
</evidence>
<keyword evidence="1" id="KW-0479">Metal-binding</keyword>
<reference evidence="3 4" key="1">
    <citation type="submission" date="2019-02" db="EMBL/GenBank/DDBJ databases">
        <title>Complete Genome Sequence and Methylome Analysis of free living Spirochaetas.</title>
        <authorList>
            <person name="Fomenkov A."/>
            <person name="Dubinina G."/>
            <person name="Leshcheva N."/>
            <person name="Mikheeva N."/>
            <person name="Grabovich M."/>
            <person name="Vincze T."/>
            <person name="Roberts R.J."/>
        </authorList>
    </citation>
    <scope>NUCLEOTIDE SEQUENCE [LARGE SCALE GENOMIC DNA]</scope>
    <source>
        <strain evidence="3 4">K2</strain>
    </source>
</reference>
<dbReference type="EMBL" id="CP036150">
    <property type="protein sequence ID" value="QEN08505.1"/>
    <property type="molecule type" value="Genomic_DNA"/>
</dbReference>
<feature type="domain" description="VOC" evidence="2">
    <location>
        <begin position="4"/>
        <end position="123"/>
    </location>
</feature>
<accession>A0A5C1QK54</accession>
<dbReference type="PANTHER" id="PTHR43048:SF3">
    <property type="entry name" value="METHYLMALONYL-COA EPIMERASE, MITOCHONDRIAL"/>
    <property type="match status" value="1"/>
</dbReference>
<dbReference type="InterPro" id="IPR004360">
    <property type="entry name" value="Glyas_Fos-R_dOase_dom"/>
</dbReference>
<organism evidence="3 4">
    <name type="scientific">Oceanispirochaeta crateris</name>
    <dbReference type="NCBI Taxonomy" id="2518645"/>
    <lineage>
        <taxon>Bacteria</taxon>
        <taxon>Pseudomonadati</taxon>
        <taxon>Spirochaetota</taxon>
        <taxon>Spirochaetia</taxon>
        <taxon>Spirochaetales</taxon>
        <taxon>Spirochaetaceae</taxon>
        <taxon>Oceanispirochaeta</taxon>
    </lineage>
</organism>
<dbReference type="RefSeq" id="WP_149486586.1">
    <property type="nucleotide sequence ID" value="NZ_CP036150.1"/>
</dbReference>
<gene>
    <name evidence="3" type="ORF">EXM22_11085</name>
</gene>
<keyword evidence="4" id="KW-1185">Reference proteome</keyword>
<evidence type="ECO:0000313" key="3">
    <source>
        <dbReference type="EMBL" id="QEN08505.1"/>
    </source>
</evidence>
<name>A0A5C1QK54_9SPIO</name>
<dbReference type="InterPro" id="IPR029068">
    <property type="entry name" value="Glyas_Bleomycin-R_OHBP_Dase"/>
</dbReference>
<dbReference type="InterPro" id="IPR037523">
    <property type="entry name" value="VOC_core"/>
</dbReference>
<dbReference type="OrthoDB" id="9788468at2"/>
<dbReference type="Proteomes" id="UP000324209">
    <property type="component" value="Chromosome"/>
</dbReference>
<dbReference type="PROSITE" id="PS51819">
    <property type="entry name" value="VOC"/>
    <property type="match status" value="1"/>
</dbReference>
<dbReference type="KEGG" id="ock:EXM22_11085"/>
<dbReference type="GO" id="GO:0004493">
    <property type="term" value="F:methylmalonyl-CoA epimerase activity"/>
    <property type="evidence" value="ECO:0007669"/>
    <property type="project" value="TreeGrafter"/>
</dbReference>
<proteinExistence type="predicted"/>
<dbReference type="Gene3D" id="3.10.180.10">
    <property type="entry name" value="2,3-Dihydroxybiphenyl 1,2-Dioxygenase, domain 1"/>
    <property type="match status" value="1"/>
</dbReference>
<evidence type="ECO:0000256" key="1">
    <source>
        <dbReference type="ARBA" id="ARBA00022723"/>
    </source>
</evidence>
<dbReference type="GO" id="GO:0046491">
    <property type="term" value="P:L-methylmalonyl-CoA metabolic process"/>
    <property type="evidence" value="ECO:0007669"/>
    <property type="project" value="TreeGrafter"/>
</dbReference>
<protein>
    <submittedName>
        <fullName evidence="3">VOC family protein</fullName>
    </submittedName>
</protein>
<dbReference type="AlphaFoldDB" id="A0A5C1QK54"/>
<dbReference type="GO" id="GO:0046872">
    <property type="term" value="F:metal ion binding"/>
    <property type="evidence" value="ECO:0007669"/>
    <property type="project" value="UniProtKB-KW"/>
</dbReference>
<evidence type="ECO:0000313" key="4">
    <source>
        <dbReference type="Proteomes" id="UP000324209"/>
    </source>
</evidence>
<sequence>MKYCIEHIGIMSRNPLELAQWYQDVLGFNQLFIPPEENTPVFVRDQGGYILEFFSMPEGFKHSEDQVRKAQHLCLTIDDYDKAVKDLESKGVLFKEDGFTIFQEGKVRFFQDPEGNWIHLVYRKKIPWS</sequence>
<dbReference type="InterPro" id="IPR051785">
    <property type="entry name" value="MMCE/EMCE_epimerase"/>
</dbReference>
<dbReference type="CDD" id="cd06587">
    <property type="entry name" value="VOC"/>
    <property type="match status" value="1"/>
</dbReference>
<dbReference type="PANTHER" id="PTHR43048">
    <property type="entry name" value="METHYLMALONYL-COA EPIMERASE"/>
    <property type="match status" value="1"/>
</dbReference>